<dbReference type="STRING" id="1231339.Abci_007_104"/>
<sequence length="221" mass="23966">MAHGTSPARPWLRNTASSLPQEEQKPAQRPAPSAPKSWQTDAAAPVVTDRDTANALRDQLAARAEQAGVPLKTDAPVLTENADLHLVTDSGHIIRKIREVDGKITFMVPPGVESVSLVSRITYLDETAGLTQKGRSPHGVLVGEITFFEAGRTRPITDHLKTEGLSGWGRVQDKARWTQGKAALPLAHRRPRAIGMLAVQLRATGEYDITPTAERISPIRA</sequence>
<evidence type="ECO:0000313" key="5">
    <source>
        <dbReference type="Proteomes" id="UP000321891"/>
    </source>
</evidence>
<accession>A0A6N3SQ88</accession>
<dbReference type="RefSeq" id="WP_048837779.1">
    <property type="nucleotide sequence ID" value="NZ_BAMV01000007.1"/>
</dbReference>
<dbReference type="EMBL" id="BJVU01000007">
    <property type="protein sequence ID" value="GEL59224.1"/>
    <property type="molecule type" value="Genomic_DNA"/>
</dbReference>
<keyword evidence="5" id="KW-1185">Reference proteome</keyword>
<feature type="region of interest" description="Disordered" evidence="1">
    <location>
        <begin position="1"/>
        <end position="44"/>
    </location>
</feature>
<dbReference type="EMBL" id="BAMV01000007">
    <property type="protein sequence ID" value="GAN59701.1"/>
    <property type="molecule type" value="Genomic_DNA"/>
</dbReference>
<reference evidence="2 4" key="1">
    <citation type="submission" date="2012-11" db="EMBL/GenBank/DDBJ databases">
        <title>Whole genome sequence of Acetobacter cibinongensis 4H-1.</title>
        <authorList>
            <person name="Azuma Y."/>
            <person name="Higashiura N."/>
            <person name="Hirakawa H."/>
            <person name="Matsushita K."/>
        </authorList>
    </citation>
    <scope>NUCLEOTIDE SEQUENCE [LARGE SCALE GENOMIC DNA]</scope>
    <source>
        <strain evidence="2 4">4H-1</strain>
    </source>
</reference>
<evidence type="ECO:0000313" key="4">
    <source>
        <dbReference type="Proteomes" id="UP000032671"/>
    </source>
</evidence>
<evidence type="ECO:0000313" key="3">
    <source>
        <dbReference type="EMBL" id="GEL59224.1"/>
    </source>
</evidence>
<reference evidence="3 5" key="2">
    <citation type="submission" date="2019-07" db="EMBL/GenBank/DDBJ databases">
        <title>Whole genome shotgun sequence of Acetobacter cibinongensis NBRC 16605.</title>
        <authorList>
            <person name="Hosoyama A."/>
            <person name="Uohara A."/>
            <person name="Ohji S."/>
            <person name="Ichikawa N."/>
        </authorList>
    </citation>
    <scope>NUCLEOTIDE SEQUENCE [LARGE SCALE GENOMIC DNA]</scope>
    <source>
        <strain evidence="3 5">NBRC 16605</strain>
    </source>
</reference>
<name>A0A0D6N2E9_9PROT</name>
<dbReference type="Proteomes" id="UP000032671">
    <property type="component" value="Unassembled WGS sequence"/>
</dbReference>
<accession>A0A0D6N2E9</accession>
<gene>
    <name evidence="2" type="ORF">Abci_007_104</name>
    <name evidence="3" type="ORF">ACI01nite_18260</name>
</gene>
<dbReference type="Proteomes" id="UP000321891">
    <property type="component" value="Unassembled WGS sequence"/>
</dbReference>
<protein>
    <submittedName>
        <fullName evidence="2">Uncharacterized protein</fullName>
    </submittedName>
</protein>
<organism evidence="2 4">
    <name type="scientific">Acetobacter cibinongensis</name>
    <dbReference type="NCBI Taxonomy" id="146475"/>
    <lineage>
        <taxon>Bacteria</taxon>
        <taxon>Pseudomonadati</taxon>
        <taxon>Pseudomonadota</taxon>
        <taxon>Alphaproteobacteria</taxon>
        <taxon>Acetobacterales</taxon>
        <taxon>Acetobacteraceae</taxon>
        <taxon>Acetobacter</taxon>
    </lineage>
</organism>
<proteinExistence type="predicted"/>
<evidence type="ECO:0000256" key="1">
    <source>
        <dbReference type="SAM" id="MobiDB-lite"/>
    </source>
</evidence>
<dbReference type="AlphaFoldDB" id="A0A0D6N2E9"/>
<comment type="caution">
    <text evidence="2">The sequence shown here is derived from an EMBL/GenBank/DDBJ whole genome shotgun (WGS) entry which is preliminary data.</text>
</comment>
<evidence type="ECO:0000313" key="2">
    <source>
        <dbReference type="EMBL" id="GAN59701.1"/>
    </source>
</evidence>